<dbReference type="EMBL" id="JADBEL010000011">
    <property type="protein sequence ID" value="MBE1555160.1"/>
    <property type="molecule type" value="Genomic_DNA"/>
</dbReference>
<proteinExistence type="predicted"/>
<sequence length="29" mass="2924">MSESKKVIAISGMTCAACAQGSSCRFVTG</sequence>
<name>A0A927MIS3_9BACL</name>
<reference evidence="1" key="1">
    <citation type="submission" date="2020-10" db="EMBL/GenBank/DDBJ databases">
        <title>Genomic Encyclopedia of Type Strains, Phase IV (KMG-IV): sequencing the most valuable type-strain genomes for metagenomic binning, comparative biology and taxonomic classification.</title>
        <authorList>
            <person name="Goeker M."/>
        </authorList>
    </citation>
    <scope>NUCLEOTIDE SEQUENCE</scope>
    <source>
        <strain evidence="1">DSM 13886</strain>
    </source>
</reference>
<evidence type="ECO:0000313" key="1">
    <source>
        <dbReference type="EMBL" id="MBE1555160.1"/>
    </source>
</evidence>
<accession>A0A927MIS3</accession>
<gene>
    <name evidence="1" type="ORF">H4683_002259</name>
</gene>
<dbReference type="AlphaFoldDB" id="A0A927MIS3"/>
<evidence type="ECO:0000313" key="2">
    <source>
        <dbReference type="Proteomes" id="UP000658225"/>
    </source>
</evidence>
<protein>
    <submittedName>
        <fullName evidence="1">Uncharacterized protein</fullName>
    </submittedName>
</protein>
<dbReference type="Proteomes" id="UP000658225">
    <property type="component" value="Unassembled WGS sequence"/>
</dbReference>
<comment type="caution">
    <text evidence="1">The sequence shown here is derived from an EMBL/GenBank/DDBJ whole genome shotgun (WGS) entry which is preliminary data.</text>
</comment>
<organism evidence="1 2">
    <name type="scientific">Sporosarcina limicola</name>
    <dbReference type="NCBI Taxonomy" id="34101"/>
    <lineage>
        <taxon>Bacteria</taxon>
        <taxon>Bacillati</taxon>
        <taxon>Bacillota</taxon>
        <taxon>Bacilli</taxon>
        <taxon>Bacillales</taxon>
        <taxon>Caryophanaceae</taxon>
        <taxon>Sporosarcina</taxon>
    </lineage>
</organism>
<keyword evidence="2" id="KW-1185">Reference proteome</keyword>